<gene>
    <name evidence="1" type="ORF">MRATA1EN3_LOCUS22613</name>
</gene>
<evidence type="ECO:0000313" key="1">
    <source>
        <dbReference type="EMBL" id="CAI9711400.1"/>
    </source>
</evidence>
<reference evidence="1" key="1">
    <citation type="submission" date="2023-05" db="EMBL/GenBank/DDBJ databases">
        <authorList>
            <consortium name="ELIXIR-Norway"/>
        </authorList>
    </citation>
    <scope>NUCLEOTIDE SEQUENCE</scope>
</reference>
<protein>
    <submittedName>
        <fullName evidence="1">Uncharacterized protein</fullName>
    </submittedName>
</protein>
<dbReference type="Proteomes" id="UP001162501">
    <property type="component" value="Chromosome 6"/>
</dbReference>
<dbReference type="EMBL" id="OX596090">
    <property type="protein sequence ID" value="CAI9711400.1"/>
    <property type="molecule type" value="Genomic_DNA"/>
</dbReference>
<sequence>MFLSARSPQPRHPAPTPPGSHSPEPTPGASRQAPAANPGEGTPLSGSPPPPPRPANSSHPASTGGSAALGSPGQIAKQAPPRRSRFLPARPFQSPLGSSAQFPSAPSRARLPPRPLPRPPIFPLLRPVCLRRLVSSCAPALPAATHPIYLQCPGFLQSRARISFSGEVTSVFSKHQSALDSLFAGGGGVGLQDCFLYWAA</sequence>
<organism evidence="1 2">
    <name type="scientific">Rangifer tarandus platyrhynchus</name>
    <name type="common">Svalbard reindeer</name>
    <dbReference type="NCBI Taxonomy" id="3082113"/>
    <lineage>
        <taxon>Eukaryota</taxon>
        <taxon>Metazoa</taxon>
        <taxon>Chordata</taxon>
        <taxon>Craniata</taxon>
        <taxon>Vertebrata</taxon>
        <taxon>Euteleostomi</taxon>
        <taxon>Mammalia</taxon>
        <taxon>Eutheria</taxon>
        <taxon>Laurasiatheria</taxon>
        <taxon>Artiodactyla</taxon>
        <taxon>Ruminantia</taxon>
        <taxon>Pecora</taxon>
        <taxon>Cervidae</taxon>
        <taxon>Odocoileinae</taxon>
        <taxon>Rangifer</taxon>
    </lineage>
</organism>
<evidence type="ECO:0000313" key="2">
    <source>
        <dbReference type="Proteomes" id="UP001162501"/>
    </source>
</evidence>
<name>A0ACB0FE95_RANTA</name>
<proteinExistence type="predicted"/>
<accession>A0ACB0FE95</accession>